<protein>
    <recommendedName>
        <fullName evidence="1">CRAL/TRIO N-terminal domain-containing protein</fullName>
    </recommendedName>
</protein>
<dbReference type="Gene3D" id="3.40.525.10">
    <property type="entry name" value="CRAL-TRIO lipid binding domain"/>
    <property type="match status" value="1"/>
</dbReference>
<dbReference type="Gene3D" id="1.10.8.20">
    <property type="entry name" value="N-terminal domain of phosphatidylinositol transfer protein sec14p"/>
    <property type="match status" value="1"/>
</dbReference>
<accession>A0AA39KIJ2</accession>
<reference evidence="2" key="2">
    <citation type="submission" date="2023-03" db="EMBL/GenBank/DDBJ databases">
        <authorList>
            <person name="Inwood S.N."/>
            <person name="Skelly J.G."/>
            <person name="Guhlin J."/>
            <person name="Harrop T.W.R."/>
            <person name="Goldson S.G."/>
            <person name="Dearden P.K."/>
        </authorList>
    </citation>
    <scope>NUCLEOTIDE SEQUENCE</scope>
    <source>
        <strain evidence="2">Lincoln</strain>
        <tissue evidence="2">Whole body</tissue>
    </source>
</reference>
<proteinExistence type="predicted"/>
<sequence>MQADFHSFSMVNLDMKEKTLHYRTDDEFLMIFLRPCKYYPESALALMQRIADFRVKNASLLDNLMPQDEKTAIMEGNVVNVLKDRDHKRRRILIVNAGKIWDPSKVSADQMFRLFYLVHEAALLEEETQS</sequence>
<dbReference type="SUPFAM" id="SSF46938">
    <property type="entry name" value="CRAL/TRIO N-terminal domain"/>
    <property type="match status" value="1"/>
</dbReference>
<dbReference type="InterPro" id="IPR001251">
    <property type="entry name" value="CRAL-TRIO_dom"/>
</dbReference>
<reference evidence="2" key="1">
    <citation type="journal article" date="2023" name="bioRxiv">
        <title>Scaffold-level genome assemblies of two parasitoid biocontrol wasps reveal the parthenogenesis mechanism and an associated novel virus.</title>
        <authorList>
            <person name="Inwood S."/>
            <person name="Skelly J."/>
            <person name="Guhlin J."/>
            <person name="Harrop T."/>
            <person name="Goldson S."/>
            <person name="Dearden P."/>
        </authorList>
    </citation>
    <scope>NUCLEOTIDE SEQUENCE</scope>
    <source>
        <strain evidence="2">Lincoln</strain>
        <tissue evidence="2">Whole body</tissue>
    </source>
</reference>
<dbReference type="InterPro" id="IPR011074">
    <property type="entry name" value="CRAL/TRIO_N_dom"/>
</dbReference>
<dbReference type="InterPro" id="IPR036865">
    <property type="entry name" value="CRAL-TRIO_dom_sf"/>
</dbReference>
<keyword evidence="3" id="KW-1185">Reference proteome</keyword>
<dbReference type="Pfam" id="PF00650">
    <property type="entry name" value="CRAL_TRIO"/>
    <property type="match status" value="1"/>
</dbReference>
<dbReference type="PANTHER" id="PTHR10174:SF212">
    <property type="entry name" value="MIP26555P1"/>
    <property type="match status" value="1"/>
</dbReference>
<gene>
    <name evidence="2" type="ORF">PV327_006653</name>
</gene>
<evidence type="ECO:0000313" key="3">
    <source>
        <dbReference type="Proteomes" id="UP001168972"/>
    </source>
</evidence>
<dbReference type="SMART" id="SM01100">
    <property type="entry name" value="CRAL_TRIO_N"/>
    <property type="match status" value="1"/>
</dbReference>
<dbReference type="PANTHER" id="PTHR10174">
    <property type="entry name" value="ALPHA-TOCOPHEROL TRANSFER PROTEIN-RELATED"/>
    <property type="match status" value="1"/>
</dbReference>
<dbReference type="GO" id="GO:0016020">
    <property type="term" value="C:membrane"/>
    <property type="evidence" value="ECO:0007669"/>
    <property type="project" value="TreeGrafter"/>
</dbReference>
<feature type="domain" description="CRAL/TRIO N-terminal" evidence="1">
    <location>
        <begin position="25"/>
        <end position="50"/>
    </location>
</feature>
<dbReference type="Proteomes" id="UP001168972">
    <property type="component" value="Unassembled WGS sequence"/>
</dbReference>
<evidence type="ECO:0000313" key="2">
    <source>
        <dbReference type="EMBL" id="KAK0162925.1"/>
    </source>
</evidence>
<dbReference type="AlphaFoldDB" id="A0AA39KIJ2"/>
<dbReference type="EMBL" id="JAQQBR010001833">
    <property type="protein sequence ID" value="KAK0162925.1"/>
    <property type="molecule type" value="Genomic_DNA"/>
</dbReference>
<dbReference type="InterPro" id="IPR036273">
    <property type="entry name" value="CRAL/TRIO_N_dom_sf"/>
</dbReference>
<comment type="caution">
    <text evidence="2">The sequence shown here is derived from an EMBL/GenBank/DDBJ whole genome shotgun (WGS) entry which is preliminary data.</text>
</comment>
<name>A0AA39KIJ2_MICHY</name>
<evidence type="ECO:0000259" key="1">
    <source>
        <dbReference type="SMART" id="SM01100"/>
    </source>
</evidence>
<organism evidence="2 3">
    <name type="scientific">Microctonus hyperodae</name>
    <name type="common">Parasitoid wasp</name>
    <dbReference type="NCBI Taxonomy" id="165561"/>
    <lineage>
        <taxon>Eukaryota</taxon>
        <taxon>Metazoa</taxon>
        <taxon>Ecdysozoa</taxon>
        <taxon>Arthropoda</taxon>
        <taxon>Hexapoda</taxon>
        <taxon>Insecta</taxon>
        <taxon>Pterygota</taxon>
        <taxon>Neoptera</taxon>
        <taxon>Endopterygota</taxon>
        <taxon>Hymenoptera</taxon>
        <taxon>Apocrita</taxon>
        <taxon>Ichneumonoidea</taxon>
        <taxon>Braconidae</taxon>
        <taxon>Euphorinae</taxon>
        <taxon>Microctonus</taxon>
    </lineage>
</organism>
<dbReference type="SUPFAM" id="SSF52087">
    <property type="entry name" value="CRAL/TRIO domain"/>
    <property type="match status" value="1"/>
</dbReference>
<dbReference type="GO" id="GO:1902936">
    <property type="term" value="F:phosphatidylinositol bisphosphate binding"/>
    <property type="evidence" value="ECO:0007669"/>
    <property type="project" value="TreeGrafter"/>
</dbReference>